<evidence type="ECO:0000313" key="1">
    <source>
        <dbReference type="EMBL" id="ETO25954.1"/>
    </source>
</evidence>
<comment type="caution">
    <text evidence="1">The sequence shown here is derived from an EMBL/GenBank/DDBJ whole genome shotgun (WGS) entry which is preliminary data.</text>
</comment>
<protein>
    <submittedName>
        <fullName evidence="1">Uncharacterized protein</fullName>
    </submittedName>
</protein>
<dbReference type="AlphaFoldDB" id="X6NJR2"/>
<keyword evidence="2" id="KW-1185">Reference proteome</keyword>
<evidence type="ECO:0000313" key="2">
    <source>
        <dbReference type="Proteomes" id="UP000023152"/>
    </source>
</evidence>
<name>X6NJR2_RETFI</name>
<gene>
    <name evidence="1" type="ORF">RFI_11182</name>
</gene>
<accession>X6NJR2</accession>
<reference evidence="1 2" key="1">
    <citation type="journal article" date="2013" name="Curr. Biol.">
        <title>The Genome of the Foraminiferan Reticulomyxa filosa.</title>
        <authorList>
            <person name="Glockner G."/>
            <person name="Hulsmann N."/>
            <person name="Schleicher M."/>
            <person name="Noegel A.A."/>
            <person name="Eichinger L."/>
            <person name="Gallinger C."/>
            <person name="Pawlowski J."/>
            <person name="Sierra R."/>
            <person name="Euteneuer U."/>
            <person name="Pillet L."/>
            <person name="Moustafa A."/>
            <person name="Platzer M."/>
            <person name="Groth M."/>
            <person name="Szafranski K."/>
            <person name="Schliwa M."/>
        </authorList>
    </citation>
    <scope>NUCLEOTIDE SEQUENCE [LARGE SCALE GENOMIC DNA]</scope>
</reference>
<proteinExistence type="predicted"/>
<dbReference type="EMBL" id="ASPP01008181">
    <property type="protein sequence ID" value="ETO25954.1"/>
    <property type="molecule type" value="Genomic_DNA"/>
</dbReference>
<organism evidence="1 2">
    <name type="scientific">Reticulomyxa filosa</name>
    <dbReference type="NCBI Taxonomy" id="46433"/>
    <lineage>
        <taxon>Eukaryota</taxon>
        <taxon>Sar</taxon>
        <taxon>Rhizaria</taxon>
        <taxon>Retaria</taxon>
        <taxon>Foraminifera</taxon>
        <taxon>Monothalamids</taxon>
        <taxon>Reticulomyxidae</taxon>
        <taxon>Reticulomyxa</taxon>
    </lineage>
</organism>
<dbReference type="Proteomes" id="UP000023152">
    <property type="component" value="Unassembled WGS sequence"/>
</dbReference>
<sequence length="82" mass="9345">MEENRLAQSYPWSCSSIPIIENTLKNIAVGGNSSDNTIFIDNAASDCSFHCIPNQVMSILCSFNETFFLFDYKKKKKKKKKD</sequence>